<dbReference type="InterPro" id="IPR008928">
    <property type="entry name" value="6-hairpin_glycosidase_sf"/>
</dbReference>
<dbReference type="PRINTS" id="PR00744">
    <property type="entry name" value="GLHYDRLASE37"/>
</dbReference>
<dbReference type="PROSITE" id="PS00927">
    <property type="entry name" value="TREHALASE_1"/>
    <property type="match status" value="1"/>
</dbReference>
<dbReference type="EMBL" id="NNRJ01000015">
    <property type="protein sequence ID" value="OYR20066.1"/>
    <property type="molecule type" value="Genomic_DNA"/>
</dbReference>
<dbReference type="InterPro" id="IPR018232">
    <property type="entry name" value="Glyco_hydro_37_CS"/>
</dbReference>
<keyword evidence="5" id="KW-1185">Reference proteome</keyword>
<reference evidence="4 5" key="1">
    <citation type="submission" date="2017-07" db="EMBL/GenBank/DDBJ databases">
        <title>Phylogenetic study on the rhizospheric bacterium Ochrobactrum sp. A44.</title>
        <authorList>
            <person name="Krzyzanowska D.M."/>
            <person name="Ossowicki A."/>
            <person name="Rajewska M."/>
            <person name="Maciag T."/>
            <person name="Kaczynski Z."/>
            <person name="Czerwicka M."/>
            <person name="Jafra S."/>
        </authorList>
    </citation>
    <scope>NUCLEOTIDE SEQUENCE [LARGE SCALE GENOMIC DNA]</scope>
    <source>
        <strain evidence="4 5">DSM 7216</strain>
    </source>
</reference>
<accession>A0A256FZ64</accession>
<gene>
    <name evidence="4" type="primary">treA</name>
    <name evidence="4" type="ORF">CEV31_1489</name>
</gene>
<dbReference type="NCBIfam" id="NF009773">
    <property type="entry name" value="PRK13270.1"/>
    <property type="match status" value="1"/>
</dbReference>
<dbReference type="Pfam" id="PF01204">
    <property type="entry name" value="Trehalase"/>
    <property type="match status" value="1"/>
</dbReference>
<evidence type="ECO:0000313" key="5">
    <source>
        <dbReference type="Proteomes" id="UP000215590"/>
    </source>
</evidence>
<dbReference type="GO" id="GO:0005993">
    <property type="term" value="P:trehalose catabolic process"/>
    <property type="evidence" value="ECO:0007669"/>
    <property type="project" value="TreeGrafter"/>
</dbReference>
<dbReference type="RefSeq" id="WP_143850909.1">
    <property type="nucleotide sequence ID" value="NZ_JBHEEK010000001.1"/>
</dbReference>
<dbReference type="InterPro" id="IPR012341">
    <property type="entry name" value="6hp_glycosidase-like_sf"/>
</dbReference>
<name>A0A256FZ64_9HYPH</name>
<proteinExistence type="predicted"/>
<dbReference type="OrthoDB" id="106887at2"/>
<feature type="chain" id="PRO_5012852684" evidence="3">
    <location>
        <begin position="20"/>
        <end position="539"/>
    </location>
</feature>
<dbReference type="Proteomes" id="UP000215590">
    <property type="component" value="Unassembled WGS sequence"/>
</dbReference>
<keyword evidence="1 4" id="KW-0378">Hydrolase</keyword>
<dbReference type="NCBIfam" id="NF009774">
    <property type="entry name" value="PRK13271.1"/>
    <property type="match status" value="1"/>
</dbReference>
<evidence type="ECO:0000313" key="4">
    <source>
        <dbReference type="EMBL" id="OYR20066.1"/>
    </source>
</evidence>
<sequence length="539" mass="60918">MKYAAVPAFWLFLQVGAMASTQTPDQLYGPLFEAVQMQRVFKDSKSFADAIPLDDPAKIVALYNVQSKLLNFDLKDFVSKYFALMPDAHMTYVSVAGENVCTHIDKLWDVLRREPSADKKSSSLLPLRYPYVVPGGRFSEIYYWDSYFTMQGLIASGRVDLAQSLVRNLADLATRYGHVPNGNRSYYLSRSQPPFLAAMVELLVSVKGKAQYKDYLAALEAEYAYWMEGAENLRPGETARNVVKMPDGAVLNRYWDDRDMPRQESYFEDVITAQRSKRAAQEVYRNLRAGAESGWDFSSRWLKDPQDLSSIRTMDIVPVDLNTLIYQLEKTLETTYGLDGASVKSARMHERAKARQKAINDYLWNDLDGFYVDYWLDEAQQSRQLTAATVYPLYFRLSTTQQADKIDAAVREKLLKEHGLSTTMLQTGQQWDAPNAWAPLQWLAAQGFAKYGHEQLAKDITKRWSSAVIATYQATGKLTEKYNVNAAGKESQAGEYPTQDGFGWTNGVLRAFLAQDPSLAGDEPACLSKFKLSRGPDNP</sequence>
<protein>
    <submittedName>
        <fullName evidence="4">Periplasmic trehalase</fullName>
        <ecNumber evidence="4">3.2.1.28</ecNumber>
    </submittedName>
</protein>
<feature type="signal peptide" evidence="3">
    <location>
        <begin position="1"/>
        <end position="19"/>
    </location>
</feature>
<evidence type="ECO:0000256" key="3">
    <source>
        <dbReference type="SAM" id="SignalP"/>
    </source>
</evidence>
<dbReference type="Gene3D" id="1.50.10.10">
    <property type="match status" value="1"/>
</dbReference>
<dbReference type="AlphaFoldDB" id="A0A256FZ64"/>
<dbReference type="GO" id="GO:0004555">
    <property type="term" value="F:alpha,alpha-trehalase activity"/>
    <property type="evidence" value="ECO:0007669"/>
    <property type="project" value="UniProtKB-EC"/>
</dbReference>
<dbReference type="SUPFAM" id="SSF48208">
    <property type="entry name" value="Six-hairpin glycosidases"/>
    <property type="match status" value="1"/>
</dbReference>
<evidence type="ECO:0000256" key="2">
    <source>
        <dbReference type="ARBA" id="ARBA00023295"/>
    </source>
</evidence>
<comment type="caution">
    <text evidence="4">The sequence shown here is derived from an EMBL/GenBank/DDBJ whole genome shotgun (WGS) entry which is preliminary data.</text>
</comment>
<dbReference type="PANTHER" id="PTHR23403">
    <property type="entry name" value="TREHALASE"/>
    <property type="match status" value="1"/>
</dbReference>
<organism evidence="4 5">
    <name type="scientific">Brucella thiophenivorans</name>
    <dbReference type="NCBI Taxonomy" id="571255"/>
    <lineage>
        <taxon>Bacteria</taxon>
        <taxon>Pseudomonadati</taxon>
        <taxon>Pseudomonadota</taxon>
        <taxon>Alphaproteobacteria</taxon>
        <taxon>Hyphomicrobiales</taxon>
        <taxon>Brucellaceae</taxon>
        <taxon>Brucella/Ochrobactrum group</taxon>
        <taxon>Brucella</taxon>
    </lineage>
</organism>
<dbReference type="InterPro" id="IPR001661">
    <property type="entry name" value="Glyco_hydro_37"/>
</dbReference>
<keyword evidence="3" id="KW-0732">Signal</keyword>
<keyword evidence="2 4" id="KW-0326">Glycosidase</keyword>
<dbReference type="PROSITE" id="PS00928">
    <property type="entry name" value="TREHALASE_2"/>
    <property type="match status" value="1"/>
</dbReference>
<dbReference type="PANTHER" id="PTHR23403:SF1">
    <property type="entry name" value="TREHALASE"/>
    <property type="match status" value="1"/>
</dbReference>
<evidence type="ECO:0000256" key="1">
    <source>
        <dbReference type="ARBA" id="ARBA00022801"/>
    </source>
</evidence>
<dbReference type="EC" id="3.2.1.28" evidence="4"/>